<evidence type="ECO:0000313" key="1">
    <source>
        <dbReference type="EMBL" id="KAI8535605.1"/>
    </source>
</evidence>
<dbReference type="EMBL" id="CM046397">
    <property type="protein sequence ID" value="KAI8535605.1"/>
    <property type="molecule type" value="Genomic_DNA"/>
</dbReference>
<organism evidence="1 2">
    <name type="scientific">Rhododendron molle</name>
    <name type="common">Chinese azalea</name>
    <name type="synonym">Azalea mollis</name>
    <dbReference type="NCBI Taxonomy" id="49168"/>
    <lineage>
        <taxon>Eukaryota</taxon>
        <taxon>Viridiplantae</taxon>
        <taxon>Streptophyta</taxon>
        <taxon>Embryophyta</taxon>
        <taxon>Tracheophyta</taxon>
        <taxon>Spermatophyta</taxon>
        <taxon>Magnoliopsida</taxon>
        <taxon>eudicotyledons</taxon>
        <taxon>Gunneridae</taxon>
        <taxon>Pentapetalae</taxon>
        <taxon>asterids</taxon>
        <taxon>Ericales</taxon>
        <taxon>Ericaceae</taxon>
        <taxon>Ericoideae</taxon>
        <taxon>Rhodoreae</taxon>
        <taxon>Rhododendron</taxon>
    </lineage>
</organism>
<keyword evidence="2" id="KW-1185">Reference proteome</keyword>
<name>A0ACC0M424_RHOML</name>
<proteinExistence type="predicted"/>
<dbReference type="Proteomes" id="UP001062846">
    <property type="component" value="Chromosome 10"/>
</dbReference>
<comment type="caution">
    <text evidence="1">The sequence shown here is derived from an EMBL/GenBank/DDBJ whole genome shotgun (WGS) entry which is preliminary data.</text>
</comment>
<protein>
    <submittedName>
        <fullName evidence="1">Uncharacterized protein</fullName>
    </submittedName>
</protein>
<reference evidence="1" key="1">
    <citation type="submission" date="2022-02" db="EMBL/GenBank/DDBJ databases">
        <title>Plant Genome Project.</title>
        <authorList>
            <person name="Zhang R.-G."/>
        </authorList>
    </citation>
    <scope>NUCLEOTIDE SEQUENCE</scope>
    <source>
        <strain evidence="1">AT1</strain>
    </source>
</reference>
<evidence type="ECO:0000313" key="2">
    <source>
        <dbReference type="Proteomes" id="UP001062846"/>
    </source>
</evidence>
<sequence>MFSRRGVKCCETRDHDFQGCSVYGEDEVSQYTRDKVMFPEIVEYVKGAETLEGAHSGVNVGGARHRVISTRSSSKSIKSSGSKKPRGPEQSTQGQRGLNLPFDSETPRVLLKHQIVCHRCGPGHIRSQCQRGQKSCFTCGEFNHVARNCPQGKIMKDELGLVQQPETRLIISQSQPQSVQRQPTVRVSTSPENVGSQGRKRQRELNQLSHNRINLGLSISPKK</sequence>
<accession>A0ACC0M424</accession>
<gene>
    <name evidence="1" type="ORF">RHMOL_Rhmol10G0187000</name>
</gene>